<evidence type="ECO:0000313" key="3">
    <source>
        <dbReference type="Proteomes" id="UP000807025"/>
    </source>
</evidence>
<dbReference type="SUPFAM" id="SSF50475">
    <property type="entry name" value="FMN-binding split barrel"/>
    <property type="match status" value="1"/>
</dbReference>
<dbReference type="SUPFAM" id="SSF52047">
    <property type="entry name" value="RNI-like"/>
    <property type="match status" value="1"/>
</dbReference>
<name>A0A9P6A996_PLEER</name>
<dbReference type="Gene3D" id="2.30.110.10">
    <property type="entry name" value="Electron Transport, Fmn-binding Protein, Chain A"/>
    <property type="match status" value="1"/>
</dbReference>
<proteinExistence type="predicted"/>
<gene>
    <name evidence="2" type="ORF">BDN71DRAFT_1500948</name>
</gene>
<organism evidence="2 3">
    <name type="scientific">Pleurotus eryngii</name>
    <name type="common">Boletus of the steppes</name>
    <dbReference type="NCBI Taxonomy" id="5323"/>
    <lineage>
        <taxon>Eukaryota</taxon>
        <taxon>Fungi</taxon>
        <taxon>Dikarya</taxon>
        <taxon>Basidiomycota</taxon>
        <taxon>Agaricomycotina</taxon>
        <taxon>Agaricomycetes</taxon>
        <taxon>Agaricomycetidae</taxon>
        <taxon>Agaricales</taxon>
        <taxon>Pleurotineae</taxon>
        <taxon>Pleurotaceae</taxon>
        <taxon>Pleurotus</taxon>
    </lineage>
</organism>
<evidence type="ECO:0000313" key="2">
    <source>
        <dbReference type="EMBL" id="KAF9501949.1"/>
    </source>
</evidence>
<dbReference type="Pfam" id="PF16242">
    <property type="entry name" value="Pyrid_ox_like"/>
    <property type="match status" value="1"/>
</dbReference>
<accession>A0A9P6A996</accession>
<dbReference type="EMBL" id="MU154522">
    <property type="protein sequence ID" value="KAF9501949.1"/>
    <property type="molecule type" value="Genomic_DNA"/>
</dbReference>
<comment type="caution">
    <text evidence="2">The sequence shown here is derived from an EMBL/GenBank/DDBJ whole genome shotgun (WGS) entry which is preliminary data.</text>
</comment>
<sequence>MSTVSDKLDPYTVEAQNNGIAPQQKILDLHTIIKSVSSAMLTSRAADGQMHSRAMTPCAPQSDSQLTLVFIANNASHKFDELQNDVNVNVSVYNTNTTSWASFAGKAQITQDRDTVKKYWTSTVAAYFGDLKDGIHKGDENDPRVSIIKVIPEEIRYFLATKGTIGRNVGAMVGTVTGHVSVPVYDHSDSFTTDCPPISLIPDEILSHVFVVGQIPSSVHPSWPLDTVPVESPQFEVLVSHVDQHRRHVALNTLSLWRRIDTIPRRTITELQTYHNRSKLCPTDIRLDHWSWKDFVPHVLINLVMHTDRGWRQAVINISTDEHYHPFLKHLKNFPIPNGPIEHLSLYVEQAEYCRSYPKMQPDFIQIMKSGAPLLKFVRLRGTAPHYFRPPLTAVTALHLELTKAITMAYSLMKAILTASPSLTNLSLYGEPIHFMTWPTQFPQTSQGLNLPQLRSLRLWGTEGWIFNVVLNRVSARRVHSLYLKEAREADLTAFWASSHQSFPILRKLVLHECDFTEASYREAFPHITDFTVYSTSFNTPVVVELLGNPRSTPIWPKLKTLCLILNASDEQELLYDMVVARADMNLPLSKLRIGTRLPLGVLRTLEKQKYVEVETFTVLDQWPEGLVHLDDDDVIFWE</sequence>
<dbReference type="InterPro" id="IPR038725">
    <property type="entry name" value="YdaG_split_barrel_FMN-bd"/>
</dbReference>
<dbReference type="InterPro" id="IPR052917">
    <property type="entry name" value="Stress-Dev_Protein"/>
</dbReference>
<dbReference type="PANTHER" id="PTHR34818">
    <property type="entry name" value="PROTEIN BLI-3"/>
    <property type="match status" value="1"/>
</dbReference>
<keyword evidence="3" id="KW-1185">Reference proteome</keyword>
<dbReference type="AlphaFoldDB" id="A0A9P6A996"/>
<dbReference type="PANTHER" id="PTHR34818:SF1">
    <property type="entry name" value="PROTEIN BLI-3"/>
    <property type="match status" value="1"/>
</dbReference>
<dbReference type="InterPro" id="IPR012349">
    <property type="entry name" value="Split_barrel_FMN-bd"/>
</dbReference>
<feature type="domain" description="General stress protein FMN-binding split barrel" evidence="1">
    <location>
        <begin position="28"/>
        <end position="178"/>
    </location>
</feature>
<reference evidence="2" key="1">
    <citation type="submission" date="2020-11" db="EMBL/GenBank/DDBJ databases">
        <authorList>
            <consortium name="DOE Joint Genome Institute"/>
            <person name="Ahrendt S."/>
            <person name="Riley R."/>
            <person name="Andreopoulos W."/>
            <person name="Labutti K."/>
            <person name="Pangilinan J."/>
            <person name="Ruiz-Duenas F.J."/>
            <person name="Barrasa J.M."/>
            <person name="Sanchez-Garcia M."/>
            <person name="Camarero S."/>
            <person name="Miyauchi S."/>
            <person name="Serrano A."/>
            <person name="Linde D."/>
            <person name="Babiker R."/>
            <person name="Drula E."/>
            <person name="Ayuso-Fernandez I."/>
            <person name="Pacheco R."/>
            <person name="Padilla G."/>
            <person name="Ferreira P."/>
            <person name="Barriuso J."/>
            <person name="Kellner H."/>
            <person name="Castanera R."/>
            <person name="Alfaro M."/>
            <person name="Ramirez L."/>
            <person name="Pisabarro A.G."/>
            <person name="Kuo A."/>
            <person name="Tritt A."/>
            <person name="Lipzen A."/>
            <person name="He G."/>
            <person name="Yan M."/>
            <person name="Ng V."/>
            <person name="Cullen D."/>
            <person name="Martin F."/>
            <person name="Rosso M.-N."/>
            <person name="Henrissat B."/>
            <person name="Hibbett D."/>
            <person name="Martinez A.T."/>
            <person name="Grigoriev I.V."/>
        </authorList>
    </citation>
    <scope>NUCLEOTIDE SEQUENCE</scope>
    <source>
        <strain evidence="2">ATCC 90797</strain>
    </source>
</reference>
<protein>
    <recommendedName>
        <fullName evidence="1">General stress protein FMN-binding split barrel domain-containing protein</fullName>
    </recommendedName>
</protein>
<dbReference type="Proteomes" id="UP000807025">
    <property type="component" value="Unassembled WGS sequence"/>
</dbReference>
<evidence type="ECO:0000259" key="1">
    <source>
        <dbReference type="Pfam" id="PF16242"/>
    </source>
</evidence>
<dbReference type="OrthoDB" id="3244423at2759"/>